<reference evidence="1" key="2">
    <citation type="submission" date="2021-04" db="EMBL/GenBank/DDBJ databases">
        <authorList>
            <person name="Gilroy R."/>
        </authorList>
    </citation>
    <scope>NUCLEOTIDE SEQUENCE</scope>
    <source>
        <strain evidence="1">CHK198-12963</strain>
    </source>
</reference>
<dbReference type="InterPro" id="IPR032358">
    <property type="entry name" value="DUF4867"/>
</dbReference>
<dbReference type="Proteomes" id="UP000823863">
    <property type="component" value="Unassembled WGS sequence"/>
</dbReference>
<evidence type="ECO:0000313" key="1">
    <source>
        <dbReference type="EMBL" id="HJC65188.1"/>
    </source>
</evidence>
<sequence length="209" mass="23483">MKIYQVSDPEFSQYGRIIRNYEVKELLKAMETTPLPEDVLYLPSVKELEELPVFSQMSQGIYGGMPVQMGFCNGHNRSLNALEYHRDSEINVAATDLILLLGRRQDMAEDFTLDTGTVKAFFLPKGVTAEIYADTLHYAPCQTSEEGFRCVVVLPRGTNEELEEMPVIRDGEERLLAAKNKWLLGHPEGGLPEGTWLGLKGENLTLQGM</sequence>
<comment type="caution">
    <text evidence="1">The sequence shown here is derived from an EMBL/GenBank/DDBJ whole genome shotgun (WGS) entry which is preliminary data.</text>
</comment>
<protein>
    <submittedName>
        <fullName evidence="1">DUF4867 family protein</fullName>
    </submittedName>
</protein>
<proteinExistence type="predicted"/>
<evidence type="ECO:0000313" key="2">
    <source>
        <dbReference type="Proteomes" id="UP000823863"/>
    </source>
</evidence>
<dbReference type="EMBL" id="DWWB01000003">
    <property type="protein sequence ID" value="HJC65188.1"/>
    <property type="molecule type" value="Genomic_DNA"/>
</dbReference>
<gene>
    <name evidence="1" type="ORF">H9931_00495</name>
</gene>
<organism evidence="1 2">
    <name type="scientific">Candidatus Enterocloster excrementigallinarum</name>
    <dbReference type="NCBI Taxonomy" id="2838558"/>
    <lineage>
        <taxon>Bacteria</taxon>
        <taxon>Bacillati</taxon>
        <taxon>Bacillota</taxon>
        <taxon>Clostridia</taxon>
        <taxon>Lachnospirales</taxon>
        <taxon>Lachnospiraceae</taxon>
        <taxon>Enterocloster</taxon>
    </lineage>
</organism>
<dbReference type="AlphaFoldDB" id="A0A9D2TDY0"/>
<name>A0A9D2TDY0_9FIRM</name>
<accession>A0A9D2TDY0</accession>
<dbReference type="Pfam" id="PF16161">
    <property type="entry name" value="DUF4867"/>
    <property type="match status" value="1"/>
</dbReference>
<reference evidence="1" key="1">
    <citation type="journal article" date="2021" name="PeerJ">
        <title>Extensive microbial diversity within the chicken gut microbiome revealed by metagenomics and culture.</title>
        <authorList>
            <person name="Gilroy R."/>
            <person name="Ravi A."/>
            <person name="Getino M."/>
            <person name="Pursley I."/>
            <person name="Horton D.L."/>
            <person name="Alikhan N.F."/>
            <person name="Baker D."/>
            <person name="Gharbi K."/>
            <person name="Hall N."/>
            <person name="Watson M."/>
            <person name="Adriaenssens E.M."/>
            <person name="Foster-Nyarko E."/>
            <person name="Jarju S."/>
            <person name="Secka A."/>
            <person name="Antonio M."/>
            <person name="Oren A."/>
            <person name="Chaudhuri R.R."/>
            <person name="La Ragione R."/>
            <person name="Hildebrand F."/>
            <person name="Pallen M.J."/>
        </authorList>
    </citation>
    <scope>NUCLEOTIDE SEQUENCE</scope>
    <source>
        <strain evidence="1">CHK198-12963</strain>
    </source>
</reference>